<evidence type="ECO:0000313" key="2">
    <source>
        <dbReference type="EMBL" id="NME69645.1"/>
    </source>
</evidence>
<evidence type="ECO:0000259" key="1">
    <source>
        <dbReference type="SMART" id="SM00331"/>
    </source>
</evidence>
<dbReference type="Proteomes" id="UP000576082">
    <property type="component" value="Unassembled WGS sequence"/>
</dbReference>
<feature type="domain" description="PPM-type phosphatase" evidence="1">
    <location>
        <begin position="7"/>
        <end position="192"/>
    </location>
</feature>
<dbReference type="PANTHER" id="PTHR35801">
    <property type="entry name" value="PHOSPHOSERINE PHOSPHATASE RSBX"/>
    <property type="match status" value="1"/>
</dbReference>
<gene>
    <name evidence="2" type="ORF">HHU12_16825</name>
</gene>
<dbReference type="SUPFAM" id="SSF81606">
    <property type="entry name" value="PP2C-like"/>
    <property type="match status" value="1"/>
</dbReference>
<dbReference type="EMBL" id="JABANE010000045">
    <property type="protein sequence ID" value="NME69645.1"/>
    <property type="molecule type" value="Genomic_DNA"/>
</dbReference>
<accession>A0A7X9RVT2</accession>
<dbReference type="SMART" id="SM00331">
    <property type="entry name" value="PP2C_SIG"/>
    <property type="match status" value="1"/>
</dbReference>
<keyword evidence="3" id="KW-1185">Reference proteome</keyword>
<dbReference type="AlphaFoldDB" id="A0A7X9RVT2"/>
<dbReference type="RefSeq" id="WP_169657910.1">
    <property type="nucleotide sequence ID" value="NZ_JABANE010000045.1"/>
</dbReference>
<dbReference type="Gene3D" id="3.60.40.10">
    <property type="entry name" value="PPM-type phosphatase domain"/>
    <property type="match status" value="1"/>
</dbReference>
<sequence length="194" mass="21561">MEKINIDIGGFTRPIAGEKKNGDAIFIYQKEDFYFFAIIDGIGHGEPAFKISSKIKDYLSHNISINVAKVIQDTHQYMLGCEGAALGIGVIDHHHFYFGSLGNITCKVMNTENTELLSTDGLLGVRGRSVKVSTKILQDNDLILMYSDGVDSSFSNGKFKNYHLFSSEILAKKIINQWGSIFDDASMIAVKIRK</sequence>
<dbReference type="Pfam" id="PF07228">
    <property type="entry name" value="SpoIIE"/>
    <property type="match status" value="1"/>
</dbReference>
<organism evidence="2 3">
    <name type="scientific">Flammeovirga aprica JL-4</name>
    <dbReference type="NCBI Taxonomy" id="694437"/>
    <lineage>
        <taxon>Bacteria</taxon>
        <taxon>Pseudomonadati</taxon>
        <taxon>Bacteroidota</taxon>
        <taxon>Cytophagia</taxon>
        <taxon>Cytophagales</taxon>
        <taxon>Flammeovirgaceae</taxon>
        <taxon>Flammeovirga</taxon>
    </lineage>
</organism>
<evidence type="ECO:0000313" key="3">
    <source>
        <dbReference type="Proteomes" id="UP000576082"/>
    </source>
</evidence>
<dbReference type="InterPro" id="IPR039248">
    <property type="entry name" value="Ptase_RsbX"/>
</dbReference>
<proteinExistence type="predicted"/>
<dbReference type="InterPro" id="IPR001932">
    <property type="entry name" value="PPM-type_phosphatase-like_dom"/>
</dbReference>
<dbReference type="PANTHER" id="PTHR35801:SF1">
    <property type="entry name" value="PHOSPHOSERINE PHOSPHATASE RSBX"/>
    <property type="match status" value="1"/>
</dbReference>
<protein>
    <submittedName>
        <fullName evidence="2">SpoIIE family protein phosphatase</fullName>
    </submittedName>
</protein>
<name>A0A7X9RVT2_9BACT</name>
<dbReference type="InterPro" id="IPR036457">
    <property type="entry name" value="PPM-type-like_dom_sf"/>
</dbReference>
<reference evidence="2 3" key="1">
    <citation type="submission" date="2020-04" db="EMBL/GenBank/DDBJ databases">
        <title>Flammeovirga sp. SR4, a novel species isolated from seawater.</title>
        <authorList>
            <person name="Wang X."/>
        </authorList>
    </citation>
    <scope>NUCLEOTIDE SEQUENCE [LARGE SCALE GENOMIC DNA]</scope>
    <source>
        <strain evidence="2 3">ATCC 23126</strain>
    </source>
</reference>
<comment type="caution">
    <text evidence="2">The sequence shown here is derived from an EMBL/GenBank/DDBJ whole genome shotgun (WGS) entry which is preliminary data.</text>
</comment>